<evidence type="ECO:0000313" key="1">
    <source>
        <dbReference type="EMBL" id="EYC42318.1"/>
    </source>
</evidence>
<reference evidence="2" key="1">
    <citation type="journal article" date="2015" name="Nat. Genet.">
        <title>The genome and transcriptome of the zoonotic hookworm Ancylostoma ceylanicum identify infection-specific gene families.</title>
        <authorList>
            <person name="Schwarz E.M."/>
            <person name="Hu Y."/>
            <person name="Antoshechkin I."/>
            <person name="Miller M.M."/>
            <person name="Sternberg P.W."/>
            <person name="Aroian R.V."/>
        </authorList>
    </citation>
    <scope>NUCLEOTIDE SEQUENCE</scope>
    <source>
        <strain evidence="2">HY135</strain>
    </source>
</reference>
<comment type="caution">
    <text evidence="1">The sequence shown here is derived from an EMBL/GenBank/DDBJ whole genome shotgun (WGS) entry which is preliminary data.</text>
</comment>
<proteinExistence type="predicted"/>
<name>A0A016WTE9_9BILA</name>
<keyword evidence="2" id="KW-1185">Reference proteome</keyword>
<dbReference type="AlphaFoldDB" id="A0A016WTE9"/>
<evidence type="ECO:0000313" key="2">
    <source>
        <dbReference type="Proteomes" id="UP000024635"/>
    </source>
</evidence>
<gene>
    <name evidence="1" type="primary">Acey_s0535.g3085</name>
    <name evidence="1" type="ORF">Y032_0535g3085</name>
</gene>
<dbReference type="EMBL" id="JARK01000135">
    <property type="protein sequence ID" value="EYC42318.1"/>
    <property type="molecule type" value="Genomic_DNA"/>
</dbReference>
<accession>A0A016WTE9</accession>
<protein>
    <submittedName>
        <fullName evidence="1">Uncharacterized protein</fullName>
    </submittedName>
</protein>
<organism evidence="1 2">
    <name type="scientific">Ancylostoma ceylanicum</name>
    <dbReference type="NCBI Taxonomy" id="53326"/>
    <lineage>
        <taxon>Eukaryota</taxon>
        <taxon>Metazoa</taxon>
        <taxon>Ecdysozoa</taxon>
        <taxon>Nematoda</taxon>
        <taxon>Chromadorea</taxon>
        <taxon>Rhabditida</taxon>
        <taxon>Rhabditina</taxon>
        <taxon>Rhabditomorpha</taxon>
        <taxon>Strongyloidea</taxon>
        <taxon>Ancylostomatidae</taxon>
        <taxon>Ancylostomatinae</taxon>
        <taxon>Ancylostoma</taxon>
    </lineage>
</organism>
<dbReference type="Proteomes" id="UP000024635">
    <property type="component" value="Unassembled WGS sequence"/>
</dbReference>
<sequence length="158" mass="15915">MPIKVWDQHSFSTTNSAISKMFRSTILFVAFVALNTCYAAPSANVDAAAAIPGIGNVAGNVAAALPDVSIILLPYCSIQYCPNPTVQLMGTVDNVVDTASGAVNNLAGTATGIAGQLPIAGPIVQQLLGTVLGLLGVVLGIAHQIPMPAASGSIQAST</sequence>